<accession>A0A382Z7X2</accession>
<dbReference type="GO" id="GO:0005886">
    <property type="term" value="C:plasma membrane"/>
    <property type="evidence" value="ECO:0007669"/>
    <property type="project" value="TreeGrafter"/>
</dbReference>
<dbReference type="InterPro" id="IPR007401">
    <property type="entry name" value="DUF454"/>
</dbReference>
<dbReference type="PANTHER" id="PTHR35813">
    <property type="entry name" value="INNER MEMBRANE PROTEIN YBAN"/>
    <property type="match status" value="1"/>
</dbReference>
<keyword evidence="1" id="KW-0472">Membrane</keyword>
<evidence type="ECO:0008006" key="3">
    <source>
        <dbReference type="Google" id="ProtNLM"/>
    </source>
</evidence>
<proteinExistence type="predicted"/>
<reference evidence="2" key="1">
    <citation type="submission" date="2018-05" db="EMBL/GenBank/DDBJ databases">
        <authorList>
            <person name="Lanie J.A."/>
            <person name="Ng W.-L."/>
            <person name="Kazmierczak K.M."/>
            <person name="Andrzejewski T.M."/>
            <person name="Davidsen T.M."/>
            <person name="Wayne K.J."/>
            <person name="Tettelin H."/>
            <person name="Glass J.I."/>
            <person name="Rusch D."/>
            <person name="Podicherti R."/>
            <person name="Tsui H.-C.T."/>
            <person name="Winkler M.E."/>
        </authorList>
    </citation>
    <scope>NUCLEOTIDE SEQUENCE</scope>
</reference>
<dbReference type="PANTHER" id="PTHR35813:SF1">
    <property type="entry name" value="INNER MEMBRANE PROTEIN YBAN"/>
    <property type="match status" value="1"/>
</dbReference>
<dbReference type="Pfam" id="PF04304">
    <property type="entry name" value="DUF454"/>
    <property type="match status" value="1"/>
</dbReference>
<protein>
    <recommendedName>
        <fullName evidence="3">Inner membrane protein YbaN</fullName>
    </recommendedName>
</protein>
<keyword evidence="1" id="KW-0812">Transmembrane</keyword>
<evidence type="ECO:0000313" key="2">
    <source>
        <dbReference type="EMBL" id="SVD91380.1"/>
    </source>
</evidence>
<sequence length="137" mass="15002">METTESVTKNLQDGRRLAFFVIGIVFTAVGILGLILPLLPGTIFLILAAACFTRSSPRAHKWLVTNRFFGVELEAFLEKRQMRTKAKIQAITVLGIGITLSIIFSEIPLWGGMLVLTIGLGVASYLIGLKPPTNHSY</sequence>
<name>A0A382Z7X2_9ZZZZ</name>
<dbReference type="EMBL" id="UINC01181609">
    <property type="protein sequence ID" value="SVD91380.1"/>
    <property type="molecule type" value="Genomic_DNA"/>
</dbReference>
<dbReference type="AlphaFoldDB" id="A0A382Z7X2"/>
<dbReference type="PIRSF" id="PIRSF016789">
    <property type="entry name" value="DUF454"/>
    <property type="match status" value="1"/>
</dbReference>
<feature type="transmembrane region" description="Helical" evidence="1">
    <location>
        <begin position="20"/>
        <end position="52"/>
    </location>
</feature>
<gene>
    <name evidence="2" type="ORF">METZ01_LOCUS444234</name>
</gene>
<keyword evidence="1" id="KW-1133">Transmembrane helix</keyword>
<feature type="transmembrane region" description="Helical" evidence="1">
    <location>
        <begin position="86"/>
        <end position="104"/>
    </location>
</feature>
<organism evidence="2">
    <name type="scientific">marine metagenome</name>
    <dbReference type="NCBI Taxonomy" id="408172"/>
    <lineage>
        <taxon>unclassified sequences</taxon>
        <taxon>metagenomes</taxon>
        <taxon>ecological metagenomes</taxon>
    </lineage>
</organism>
<feature type="transmembrane region" description="Helical" evidence="1">
    <location>
        <begin position="110"/>
        <end position="129"/>
    </location>
</feature>
<evidence type="ECO:0000256" key="1">
    <source>
        <dbReference type="SAM" id="Phobius"/>
    </source>
</evidence>